<gene>
    <name evidence="1" type="ORF">Patl1_12734</name>
</gene>
<dbReference type="Proteomes" id="UP001164250">
    <property type="component" value="Chromosome 8"/>
</dbReference>
<evidence type="ECO:0000313" key="2">
    <source>
        <dbReference type="Proteomes" id="UP001164250"/>
    </source>
</evidence>
<evidence type="ECO:0000313" key="1">
    <source>
        <dbReference type="EMBL" id="KAJ0091571.1"/>
    </source>
</evidence>
<dbReference type="EMBL" id="CM047904">
    <property type="protein sequence ID" value="KAJ0091571.1"/>
    <property type="molecule type" value="Genomic_DNA"/>
</dbReference>
<accession>A0ACC1AXZ9</accession>
<reference evidence="2" key="1">
    <citation type="journal article" date="2023" name="G3 (Bethesda)">
        <title>Genome assembly and association tests identify interacting loci associated with vigor, precocity, and sex in interspecific pistachio rootstocks.</title>
        <authorList>
            <person name="Palmer W."/>
            <person name="Jacygrad E."/>
            <person name="Sagayaradj S."/>
            <person name="Cavanaugh K."/>
            <person name="Han R."/>
            <person name="Bertier L."/>
            <person name="Beede B."/>
            <person name="Kafkas S."/>
            <person name="Golino D."/>
            <person name="Preece J."/>
            <person name="Michelmore R."/>
        </authorList>
    </citation>
    <scope>NUCLEOTIDE SEQUENCE [LARGE SCALE GENOMIC DNA]</scope>
</reference>
<organism evidence="1 2">
    <name type="scientific">Pistacia atlantica</name>
    <dbReference type="NCBI Taxonomy" id="434234"/>
    <lineage>
        <taxon>Eukaryota</taxon>
        <taxon>Viridiplantae</taxon>
        <taxon>Streptophyta</taxon>
        <taxon>Embryophyta</taxon>
        <taxon>Tracheophyta</taxon>
        <taxon>Spermatophyta</taxon>
        <taxon>Magnoliopsida</taxon>
        <taxon>eudicotyledons</taxon>
        <taxon>Gunneridae</taxon>
        <taxon>Pentapetalae</taxon>
        <taxon>rosids</taxon>
        <taxon>malvids</taxon>
        <taxon>Sapindales</taxon>
        <taxon>Anacardiaceae</taxon>
        <taxon>Pistacia</taxon>
    </lineage>
</organism>
<proteinExistence type="predicted"/>
<keyword evidence="2" id="KW-1185">Reference proteome</keyword>
<sequence length="354" mass="38622">MANQAAGETSSTESQITSIHPPPPPPPPPPPAAAVGGNHMKRSPSELAMAELFNFNAASDLTQNSIFYHQTFHELTDQLLAEDVSFDFKNREMMNGFPSDNVWAENPTPHKRTRINIAAAIDSQSSICGRGNWSGGSDHKPKKFSEESEIIARGTSSGSSAGDQLSDDEVGPCEQSFDPTHLKRIRRMVSNRESARRSRKRKQAHMADLETQVDRLRGENSSLYKQFSNATQHYREADTNNRVLKSDVEALRAKVKLAEDIVTRGSLTCGLNQLLQSHLSTPQPGVTNQNNLRQLSNVPVSVSVSPTITVHGDNNANSSSYATGMPHNSSLNAPDINNGILNSDAASCVSEIWH</sequence>
<protein>
    <submittedName>
        <fullName evidence="1">Uncharacterized protein</fullName>
    </submittedName>
</protein>
<comment type="caution">
    <text evidence="1">The sequence shown here is derived from an EMBL/GenBank/DDBJ whole genome shotgun (WGS) entry which is preliminary data.</text>
</comment>
<name>A0ACC1AXZ9_9ROSI</name>